<dbReference type="Proteomes" id="UP000012062">
    <property type="component" value="Unassembled WGS sequence"/>
</dbReference>
<evidence type="ECO:0000313" key="3">
    <source>
        <dbReference type="Proteomes" id="UP000012062"/>
    </source>
</evidence>
<sequence length="138" mass="14974">MNSNPLLLDTCAVIWLFNRSPLAESSRTAIAEAATAGQLYISPFSGWEIGMLVRKRKIALTMPPALWFSKVVDHPAITLASLHHDILIESSFLPADPPGDPADRIVVATARQFGLTIVTRDRPILDYAELGHVAALGC</sequence>
<feature type="domain" description="PIN" evidence="1">
    <location>
        <begin position="7"/>
        <end position="128"/>
    </location>
</feature>
<dbReference type="InterPro" id="IPR002716">
    <property type="entry name" value="PIN_dom"/>
</dbReference>
<protein>
    <recommendedName>
        <fullName evidence="1">PIN domain-containing protein</fullName>
    </recommendedName>
</protein>
<name>M5EYV0_9HYPH</name>
<comment type="caution">
    <text evidence="2">The sequence shown here is derived from an EMBL/GenBank/DDBJ whole genome shotgun (WGS) entry which is preliminary data.</text>
</comment>
<dbReference type="RefSeq" id="WP_008873717.1">
    <property type="nucleotide sequence ID" value="NZ_CAUM01000043.1"/>
</dbReference>
<evidence type="ECO:0000259" key="1">
    <source>
        <dbReference type="Pfam" id="PF01850"/>
    </source>
</evidence>
<evidence type="ECO:0000313" key="2">
    <source>
        <dbReference type="EMBL" id="CCV04746.1"/>
    </source>
</evidence>
<accession>M5EYV0</accession>
<gene>
    <name evidence="2" type="ORF">MESS2_1370043</name>
</gene>
<dbReference type="Gene3D" id="3.40.50.1010">
    <property type="entry name" value="5'-nuclease"/>
    <property type="match status" value="1"/>
</dbReference>
<dbReference type="AlphaFoldDB" id="M5EYV0"/>
<dbReference type="STRING" id="1297569.MESS2_1370043"/>
<dbReference type="PANTHER" id="PTHR36173:SF1">
    <property type="entry name" value="RIBONUCLEASE VAPC22"/>
    <property type="match status" value="1"/>
</dbReference>
<dbReference type="InterPro" id="IPR041705">
    <property type="entry name" value="PIN_Sll0205"/>
</dbReference>
<dbReference type="eggNOG" id="COG3744">
    <property type="taxonomic scope" value="Bacteria"/>
</dbReference>
<dbReference type="SUPFAM" id="SSF88723">
    <property type="entry name" value="PIN domain-like"/>
    <property type="match status" value="1"/>
</dbReference>
<organism evidence="2 3">
    <name type="scientific">Mesorhizobium metallidurans STM 2683</name>
    <dbReference type="NCBI Taxonomy" id="1297569"/>
    <lineage>
        <taxon>Bacteria</taxon>
        <taxon>Pseudomonadati</taxon>
        <taxon>Pseudomonadota</taxon>
        <taxon>Alphaproteobacteria</taxon>
        <taxon>Hyphomicrobiales</taxon>
        <taxon>Phyllobacteriaceae</taxon>
        <taxon>Mesorhizobium</taxon>
    </lineage>
</organism>
<dbReference type="Pfam" id="PF01850">
    <property type="entry name" value="PIN"/>
    <property type="match status" value="1"/>
</dbReference>
<keyword evidence="3" id="KW-1185">Reference proteome</keyword>
<reference evidence="2 3" key="1">
    <citation type="submission" date="2013-02" db="EMBL/GenBank/DDBJ databases">
        <authorList>
            <person name="Genoscope - CEA"/>
        </authorList>
    </citation>
    <scope>NUCLEOTIDE SEQUENCE [LARGE SCALE GENOMIC DNA]</scope>
    <source>
        <strain evidence="2 3">STM 2683</strain>
    </source>
</reference>
<dbReference type="EMBL" id="CAUM01000043">
    <property type="protein sequence ID" value="CCV04746.1"/>
    <property type="molecule type" value="Genomic_DNA"/>
</dbReference>
<dbReference type="CDD" id="cd09872">
    <property type="entry name" value="PIN_Sll0205-like"/>
    <property type="match status" value="1"/>
</dbReference>
<dbReference type="InterPro" id="IPR052919">
    <property type="entry name" value="TA_system_RNase"/>
</dbReference>
<proteinExistence type="predicted"/>
<dbReference type="InterPro" id="IPR029060">
    <property type="entry name" value="PIN-like_dom_sf"/>
</dbReference>
<dbReference type="PANTHER" id="PTHR36173">
    <property type="entry name" value="RIBONUCLEASE VAPC16-RELATED"/>
    <property type="match status" value="1"/>
</dbReference>
<dbReference type="OrthoDB" id="9798990at2"/>